<dbReference type="OrthoDB" id="9810734at2"/>
<evidence type="ECO:0000256" key="1">
    <source>
        <dbReference type="ARBA" id="ARBA00022857"/>
    </source>
</evidence>
<dbReference type="AlphaFoldDB" id="A0A4Y8UIW2"/>
<organism evidence="3 4">
    <name type="scientific">Gammaproteobacteria bacterium LSUCC0057</name>
    <dbReference type="NCBI Taxonomy" id="2559237"/>
    <lineage>
        <taxon>Bacteria</taxon>
        <taxon>Pseudomonadati</taxon>
        <taxon>Pseudomonadota</taxon>
        <taxon>Gammaproteobacteria</taxon>
        <taxon>Cellvibrionales</taxon>
        <taxon>Porticoccaceae</taxon>
        <taxon>SAR92 clade</taxon>
    </lineage>
</organism>
<dbReference type="GO" id="GO:0030497">
    <property type="term" value="P:fatty acid elongation"/>
    <property type="evidence" value="ECO:0007669"/>
    <property type="project" value="TreeGrafter"/>
</dbReference>
<dbReference type="PANTHER" id="PTHR43086:SF2">
    <property type="entry name" value="HYDROXYSTEROID DEHYDROGENASE-LIKE PROTEIN 1"/>
    <property type="match status" value="1"/>
</dbReference>
<dbReference type="PRINTS" id="PR00081">
    <property type="entry name" value="GDHRDH"/>
</dbReference>
<dbReference type="Gene3D" id="3.40.50.720">
    <property type="entry name" value="NAD(P)-binding Rossmann-like Domain"/>
    <property type="match status" value="1"/>
</dbReference>
<protein>
    <submittedName>
        <fullName evidence="3">SDR family NAD(P)-dependent oxidoreductase</fullName>
    </submittedName>
</protein>
<dbReference type="PANTHER" id="PTHR43086">
    <property type="entry name" value="VERY-LONG-CHAIN 3-OXOOACYL-COA REDUCTASE"/>
    <property type="match status" value="1"/>
</dbReference>
<dbReference type="GO" id="GO:0016491">
    <property type="term" value="F:oxidoreductase activity"/>
    <property type="evidence" value="ECO:0007669"/>
    <property type="project" value="UniProtKB-KW"/>
</dbReference>
<gene>
    <name evidence="3" type="ORF">E3W66_05710</name>
</gene>
<dbReference type="Proteomes" id="UP000298133">
    <property type="component" value="Unassembled WGS sequence"/>
</dbReference>
<comment type="caution">
    <text evidence="3">The sequence shown here is derived from an EMBL/GenBank/DDBJ whole genome shotgun (WGS) entry which is preliminary data.</text>
</comment>
<dbReference type="EMBL" id="SPIA01000002">
    <property type="protein sequence ID" value="TFH67747.1"/>
    <property type="molecule type" value="Genomic_DNA"/>
</dbReference>
<evidence type="ECO:0000313" key="4">
    <source>
        <dbReference type="Proteomes" id="UP000298133"/>
    </source>
</evidence>
<sequence length="279" mass="30008">MDNHAGSATSLDSQQFIKKYGPWALVVGASHGLGAEFARQLAALGFNCALLSRRPAVLDELKQELQTNFGIEALVIGVDLMEPNAIETIVEQVGAREIGLLVFNAGAPPFTEHFLTASAAQWAGFVRMNTETVYHCCHHFGAQMVARKRGGIILVGSHAAFGGTKKLALYTATKGFILNLGESLWAEWQQHNVDVLNLVIGSTDTPTMRAHMAAHGMPIPDDLPTAQQIVPLGLDALGSVPTLVHPDDLDLAEGELSRGLQRRDHVLESTEISAKFIGD</sequence>
<keyword evidence="2" id="KW-0560">Oxidoreductase</keyword>
<accession>A0A4Y8UIW2</accession>
<evidence type="ECO:0000256" key="2">
    <source>
        <dbReference type="ARBA" id="ARBA00023002"/>
    </source>
</evidence>
<name>A0A4Y8UIW2_9GAMM</name>
<dbReference type="Pfam" id="PF00106">
    <property type="entry name" value="adh_short"/>
    <property type="match status" value="1"/>
</dbReference>
<evidence type="ECO:0000313" key="3">
    <source>
        <dbReference type="EMBL" id="TFH67747.1"/>
    </source>
</evidence>
<keyword evidence="1" id="KW-0521">NADP</keyword>
<dbReference type="InterPro" id="IPR002347">
    <property type="entry name" value="SDR_fam"/>
</dbReference>
<proteinExistence type="predicted"/>
<reference evidence="3 4" key="1">
    <citation type="submission" date="2019-03" db="EMBL/GenBank/DDBJ databases">
        <title>Draft genome of Gammaproteobacteria bacterium LSUCC0057, a member of the SAR92 clade.</title>
        <authorList>
            <person name="Lanclos V.C."/>
            <person name="Doiron C."/>
            <person name="Henson M.W."/>
            <person name="Thrash J.C."/>
        </authorList>
    </citation>
    <scope>NUCLEOTIDE SEQUENCE [LARGE SCALE GENOMIC DNA]</scope>
    <source>
        <strain evidence="3 4">LSUCC0057</strain>
    </source>
</reference>
<dbReference type="SUPFAM" id="SSF51735">
    <property type="entry name" value="NAD(P)-binding Rossmann-fold domains"/>
    <property type="match status" value="1"/>
</dbReference>
<keyword evidence="4" id="KW-1185">Reference proteome</keyword>
<dbReference type="InterPro" id="IPR036291">
    <property type="entry name" value="NAD(P)-bd_dom_sf"/>
</dbReference>